<reference evidence="2 3" key="1">
    <citation type="journal article" date="2014" name="Appl. Environ. Microbiol.">
        <title>Elucidation of insertion elements encoded on plasmids and in vitro construction of shuttle vectors from the toxic cyanobacterium Planktothrix.</title>
        <authorList>
            <person name="Christiansen G."/>
            <person name="Goesmann A."/>
            <person name="Kurmayer R."/>
        </authorList>
    </citation>
    <scope>NUCLEOTIDE SEQUENCE [LARGE SCALE GENOMIC DNA]</scope>
    <source>
        <strain evidence="2 3">NIVA-CYA 126/8</strain>
    </source>
</reference>
<sequence>MTYTLETLLTFETFLAQYGDNPRYELANGELVEMEPTGAHETVSGKLATQIGIAITTEKLPWFIPRTCLIRPFADAATARRPDIIILDETAISSEPLWEREPVITLGRSVKLVVEVVSTNWETDYARKVEEYALLGIPEYWIVDYRGLGGVAFIGKPKQPTVTVCQLIAEDYTQQQFRIGEPIISPLLKNLQLRLDDILPRNY</sequence>
<evidence type="ECO:0000313" key="3">
    <source>
        <dbReference type="Proteomes" id="UP000027395"/>
    </source>
</evidence>
<proteinExistence type="predicted"/>
<dbReference type="Proteomes" id="UP000027395">
    <property type="component" value="Chromosome"/>
</dbReference>
<dbReference type="STRING" id="388467.A19Y_1103"/>
<keyword evidence="3" id="KW-1185">Reference proteome</keyword>
<name>A0A073CQA6_PLAA1</name>
<evidence type="ECO:0000259" key="1">
    <source>
        <dbReference type="Pfam" id="PF05685"/>
    </source>
</evidence>
<dbReference type="HOGENOM" id="CLU_076312_5_0_3"/>
<dbReference type="PANTHER" id="PTHR34107:SF2">
    <property type="entry name" value="SLL0888 PROTEIN"/>
    <property type="match status" value="1"/>
</dbReference>
<evidence type="ECO:0000313" key="2">
    <source>
        <dbReference type="EMBL" id="KEI66205.1"/>
    </source>
</evidence>
<dbReference type="InterPro" id="IPR008538">
    <property type="entry name" value="Uma2"/>
</dbReference>
<gene>
    <name evidence="2" type="ORF">A19Y_1103</name>
</gene>
<dbReference type="eggNOG" id="COG4636">
    <property type="taxonomic scope" value="Bacteria"/>
</dbReference>
<dbReference type="Pfam" id="PF05685">
    <property type="entry name" value="Uma2"/>
    <property type="match status" value="1"/>
</dbReference>
<dbReference type="AlphaFoldDB" id="A0A073CQA6"/>
<dbReference type="Gene3D" id="3.90.1570.10">
    <property type="entry name" value="tt1808, chain A"/>
    <property type="match status" value="1"/>
</dbReference>
<dbReference type="SUPFAM" id="SSF52980">
    <property type="entry name" value="Restriction endonuclease-like"/>
    <property type="match status" value="1"/>
</dbReference>
<dbReference type="GeneID" id="77287327"/>
<dbReference type="InterPro" id="IPR012296">
    <property type="entry name" value="Nuclease_put_TT1808"/>
</dbReference>
<protein>
    <recommendedName>
        <fullName evidence="1">Putative restriction endonuclease domain-containing protein</fullName>
    </recommendedName>
</protein>
<dbReference type="EMBL" id="CM002803">
    <property type="protein sequence ID" value="KEI66205.1"/>
    <property type="molecule type" value="Genomic_DNA"/>
</dbReference>
<dbReference type="RefSeq" id="WP_042152654.1">
    <property type="nucleotide sequence ID" value="NZ_CM002803.1"/>
</dbReference>
<dbReference type="PANTHER" id="PTHR34107">
    <property type="entry name" value="SLL0198 PROTEIN-RELATED"/>
    <property type="match status" value="1"/>
</dbReference>
<feature type="domain" description="Putative restriction endonuclease" evidence="1">
    <location>
        <begin position="11"/>
        <end position="195"/>
    </location>
</feature>
<dbReference type="InterPro" id="IPR011335">
    <property type="entry name" value="Restrct_endonuc-II-like"/>
</dbReference>
<dbReference type="CDD" id="cd06260">
    <property type="entry name" value="DUF820-like"/>
    <property type="match status" value="1"/>
</dbReference>
<accession>A0A073CQA6</accession>
<organism evidence="2 3">
    <name type="scientific">Planktothrix agardhii (strain NIVA-CYA 126/8)</name>
    <dbReference type="NCBI Taxonomy" id="388467"/>
    <lineage>
        <taxon>Bacteria</taxon>
        <taxon>Bacillati</taxon>
        <taxon>Cyanobacteriota</taxon>
        <taxon>Cyanophyceae</taxon>
        <taxon>Oscillatoriophycideae</taxon>
        <taxon>Oscillatoriales</taxon>
        <taxon>Microcoleaceae</taxon>
        <taxon>Planktothrix</taxon>
    </lineage>
</organism>
<dbReference type="PATRIC" id="fig|388467.6.peg.1048"/>